<dbReference type="RefSeq" id="WP_021168753.1">
    <property type="nucleotide sequence ID" value="NZ_CTRP01000005.1"/>
</dbReference>
<accession>A0A0U1KW74</accession>
<sequence>MKKKRKPTRTNDAVKTKDAFRNQMARLGFGTPNLLEATEYPLTRLTQNWQLLNSLYRSHWLIRRIIDVVPGDMLKNWIKITSQMPPDALKRFDTLVRKTQLKKRLLEGLRWGRLYGGAAGVILIEGQGDMLAEPLDLDTVMPGTFKGLLVLDRWSGITPLSAELVTDLNDPDFGLPARYIISTETISRGIEVHHSRIVRFTGRDLPFWEKQQEMYWGASEVEHVFDELKKRDNTSWNIASLVFNANIRVMKYEDLAQIFTTLDEQAIQDIYNIVQAQNWLMSNTGTQLLGKNDDFQTFQYAFSGLDKVYENFMLDLAGAAEMPVTKLFGRSPAGLNATGESDMQNYDDGIEEKQESYLRSPLDKLLPILFMSEFGAIPDDLDYQFNKVRTPSAKENTDLASTRTTAVKDVYDSGLVSQKIALKELRQMSDETGMWTNITDEDIEKADDTTQQGEMLPDLNDLGLQDQRLTTDADFKEEDHPRDKNGKFGNGGESSQHQRPSIKVSENGANKFSRGFSKNNLKVHMDKHNHEYPGMSAQQYEKRALDLVQKPVGGDIHGHANTKEQVVRYDAKENDFVKGKPDIGIATMFKPKDGMDYYIREKKRDKND</sequence>
<dbReference type="InterPro" id="IPR006445">
    <property type="entry name" value="Phage-assoc_HI1409"/>
</dbReference>
<dbReference type="NCBIfam" id="TIGR01555">
    <property type="entry name" value="phge_rel_HI1409"/>
    <property type="match status" value="1"/>
</dbReference>
<name>A0A0U1KW74_9FIRM</name>
<evidence type="ECO:0000259" key="2">
    <source>
        <dbReference type="Pfam" id="PF06381"/>
    </source>
</evidence>
<gene>
    <name evidence="3" type="ORF">SpAn4DRAFT_3533</name>
</gene>
<dbReference type="Pfam" id="PF06381">
    <property type="entry name" value="Phage_portal_3"/>
    <property type="match status" value="1"/>
</dbReference>
<evidence type="ECO:0000313" key="4">
    <source>
        <dbReference type="Proteomes" id="UP000049855"/>
    </source>
</evidence>
<feature type="domain" description="Anti-CBASS protein Acb1-like N-terminal" evidence="2">
    <location>
        <begin position="52"/>
        <end position="408"/>
    </location>
</feature>
<organism evidence="3 4">
    <name type="scientific">Sporomusa ovata</name>
    <dbReference type="NCBI Taxonomy" id="2378"/>
    <lineage>
        <taxon>Bacteria</taxon>
        <taxon>Bacillati</taxon>
        <taxon>Bacillota</taxon>
        <taxon>Negativicutes</taxon>
        <taxon>Selenomonadales</taxon>
        <taxon>Sporomusaceae</taxon>
        <taxon>Sporomusa</taxon>
    </lineage>
</organism>
<dbReference type="Proteomes" id="UP000049855">
    <property type="component" value="Unassembled WGS sequence"/>
</dbReference>
<dbReference type="EMBL" id="CTRP01000005">
    <property type="protein sequence ID" value="CQR71667.1"/>
    <property type="molecule type" value="Genomic_DNA"/>
</dbReference>
<feature type="compositionally biased region" description="Basic and acidic residues" evidence="1">
    <location>
        <begin position="472"/>
        <end position="486"/>
    </location>
</feature>
<keyword evidence="4" id="KW-1185">Reference proteome</keyword>
<evidence type="ECO:0000313" key="3">
    <source>
        <dbReference type="EMBL" id="CQR71667.1"/>
    </source>
</evidence>
<dbReference type="InterPro" id="IPR024459">
    <property type="entry name" value="Acb1-like_N"/>
</dbReference>
<evidence type="ECO:0000256" key="1">
    <source>
        <dbReference type="SAM" id="MobiDB-lite"/>
    </source>
</evidence>
<dbReference type="AlphaFoldDB" id="A0A0U1KW74"/>
<protein>
    <submittedName>
        <fullName evidence="3">Phage-related protein HI1409</fullName>
    </submittedName>
</protein>
<feature type="region of interest" description="Disordered" evidence="1">
    <location>
        <begin position="472"/>
        <end position="511"/>
    </location>
</feature>
<reference evidence="4" key="1">
    <citation type="submission" date="2015-03" db="EMBL/GenBank/DDBJ databases">
        <authorList>
            <person name="Nijsse Bart"/>
        </authorList>
    </citation>
    <scope>NUCLEOTIDE SEQUENCE [LARGE SCALE GENOMIC DNA]</scope>
</reference>
<proteinExistence type="predicted"/>